<dbReference type="Gene3D" id="2.30.30.290">
    <property type="entry name" value="YopX-like domains"/>
    <property type="match status" value="1"/>
</dbReference>
<name>A0A2Z4MG04_BREBE</name>
<protein>
    <recommendedName>
        <fullName evidence="1">YopX protein domain-containing protein</fullName>
    </recommendedName>
</protein>
<organism evidence="2 3">
    <name type="scientific">Brevibacillus brevis</name>
    <name type="common">Bacillus brevis</name>
    <dbReference type="NCBI Taxonomy" id="1393"/>
    <lineage>
        <taxon>Bacteria</taxon>
        <taxon>Bacillati</taxon>
        <taxon>Bacillota</taxon>
        <taxon>Bacilli</taxon>
        <taxon>Bacillales</taxon>
        <taxon>Paenibacillaceae</taxon>
        <taxon>Brevibacillus</taxon>
    </lineage>
</organism>
<dbReference type="InterPro" id="IPR023385">
    <property type="entry name" value="YopX-like_C"/>
</dbReference>
<dbReference type="SUPFAM" id="SSF159006">
    <property type="entry name" value="YopX-like"/>
    <property type="match status" value="1"/>
</dbReference>
<proteinExistence type="predicted"/>
<dbReference type="Pfam" id="PF09643">
    <property type="entry name" value="YopX"/>
    <property type="match status" value="1"/>
</dbReference>
<feature type="domain" description="YopX protein" evidence="1">
    <location>
        <begin position="1"/>
        <end position="30"/>
    </location>
</feature>
<dbReference type="InterPro" id="IPR019096">
    <property type="entry name" value="YopX_protein"/>
</dbReference>
<gene>
    <name evidence="2" type="ORF">AB432_010255</name>
</gene>
<accession>A0A2Z4MG04</accession>
<dbReference type="RefSeq" id="WP_113732267.1">
    <property type="nucleotide sequence ID" value="NZ_CP030117.1"/>
</dbReference>
<evidence type="ECO:0000313" key="2">
    <source>
        <dbReference type="EMBL" id="AWX55396.1"/>
    </source>
</evidence>
<dbReference type="AlphaFoldDB" id="A0A2Z4MG04"/>
<dbReference type="Proteomes" id="UP000036061">
    <property type="component" value="Chromosome"/>
</dbReference>
<sequence length="38" mass="4445">MQFTRLREKNGKEIFKGDILQDITNSDAAVCLTKEKFR</sequence>
<dbReference type="EMBL" id="CP030117">
    <property type="protein sequence ID" value="AWX55396.1"/>
    <property type="molecule type" value="Genomic_DNA"/>
</dbReference>
<evidence type="ECO:0000259" key="1">
    <source>
        <dbReference type="Pfam" id="PF09643"/>
    </source>
</evidence>
<reference evidence="2 3" key="1">
    <citation type="journal article" date="2015" name="Genome Announc.">
        <title>Draft Genome Sequence of Brevibacillus brevis DZQ7, a Plant Growth-Promoting Rhizobacterium with Broad-Spectrum Antimicrobial Activity.</title>
        <authorList>
            <person name="Hou Q."/>
            <person name="Wang C."/>
            <person name="Hou X."/>
            <person name="Xia Z."/>
            <person name="Ye J."/>
            <person name="Liu K."/>
            <person name="Liu H."/>
            <person name="Wang J."/>
            <person name="Guo H."/>
            <person name="Yu X."/>
            <person name="Yang Y."/>
            <person name="Du B."/>
            <person name="Ding Y."/>
        </authorList>
    </citation>
    <scope>NUCLEOTIDE SEQUENCE [LARGE SCALE GENOMIC DNA]</scope>
    <source>
        <strain evidence="2 3">DZQ7</strain>
    </source>
</reference>
<evidence type="ECO:0000313" key="3">
    <source>
        <dbReference type="Proteomes" id="UP000036061"/>
    </source>
</evidence>